<dbReference type="InterPro" id="IPR036396">
    <property type="entry name" value="Cyt_P450_sf"/>
</dbReference>
<evidence type="ECO:0000259" key="26">
    <source>
        <dbReference type="PROSITE" id="PS50862"/>
    </source>
</evidence>
<dbReference type="CDD" id="cd00496">
    <property type="entry name" value="PheRS_alpha_core"/>
    <property type="match status" value="1"/>
</dbReference>
<dbReference type="GO" id="GO:0004826">
    <property type="term" value="F:phenylalanine-tRNA ligase activity"/>
    <property type="evidence" value="ECO:0007669"/>
    <property type="project" value="UniProtKB-EC"/>
</dbReference>
<gene>
    <name evidence="27" type="ORF">A4U43_C07F7600</name>
</gene>
<dbReference type="InterPro" id="IPR050665">
    <property type="entry name" value="Cytochrome_P450_Monooxygen"/>
</dbReference>
<dbReference type="GO" id="GO:0006432">
    <property type="term" value="P:phenylalanyl-tRNA aminoacylation"/>
    <property type="evidence" value="ECO:0007669"/>
    <property type="project" value="InterPro"/>
</dbReference>
<dbReference type="Pfam" id="PF01409">
    <property type="entry name" value="tRNA-synt_2d"/>
    <property type="match status" value="1"/>
</dbReference>
<dbReference type="InterPro" id="IPR004529">
    <property type="entry name" value="Phe-tRNA-synth_IIc_asu"/>
</dbReference>
<dbReference type="PROSITE" id="PS50862">
    <property type="entry name" value="AA_TRNA_LIGASE_II"/>
    <property type="match status" value="1"/>
</dbReference>
<evidence type="ECO:0000256" key="4">
    <source>
        <dbReference type="ARBA" id="ARBA00006703"/>
    </source>
</evidence>
<dbReference type="AlphaFoldDB" id="A0A5P1EC11"/>
<evidence type="ECO:0000256" key="8">
    <source>
        <dbReference type="ARBA" id="ARBA00022490"/>
    </source>
</evidence>
<keyword evidence="16" id="KW-0648">Protein biosynthesis</keyword>
<evidence type="ECO:0000256" key="10">
    <source>
        <dbReference type="ARBA" id="ARBA00022617"/>
    </source>
</evidence>
<dbReference type="GO" id="GO:0016705">
    <property type="term" value="F:oxidoreductase activity, acting on paired donors, with incorporation or reduction of molecular oxygen"/>
    <property type="evidence" value="ECO:0007669"/>
    <property type="project" value="InterPro"/>
</dbReference>
<evidence type="ECO:0000256" key="25">
    <source>
        <dbReference type="PIRSR" id="PIRSR602401-1"/>
    </source>
</evidence>
<protein>
    <recommendedName>
        <fullName evidence="7">phenylalanine--tRNA ligase</fullName>
        <ecNumber evidence="7">6.1.1.20</ecNumber>
    </recommendedName>
    <alternativeName>
        <fullName evidence="23">Phenylalanyl-tRNA synthetase alpha subunit</fullName>
    </alternativeName>
</protein>
<comment type="subunit">
    <text evidence="6">Tetramer of two alpha and two beta subunits.</text>
</comment>
<keyword evidence="13" id="KW-0547">Nucleotide-binding</keyword>
<evidence type="ECO:0000256" key="19">
    <source>
        <dbReference type="ARBA" id="ARBA00023004"/>
    </source>
</evidence>
<dbReference type="PANTHER" id="PTHR24282:SF36">
    <property type="entry name" value="CYTOCHROME P450 714A1-RELATED"/>
    <property type="match status" value="1"/>
</dbReference>
<dbReference type="PRINTS" id="PR00463">
    <property type="entry name" value="EP450I"/>
</dbReference>
<evidence type="ECO:0000256" key="6">
    <source>
        <dbReference type="ARBA" id="ARBA00011209"/>
    </source>
</evidence>
<evidence type="ECO:0000256" key="22">
    <source>
        <dbReference type="ARBA" id="ARBA00023146"/>
    </source>
</evidence>
<dbReference type="SUPFAM" id="SSF48264">
    <property type="entry name" value="Cytochrome P450"/>
    <property type="match status" value="1"/>
</dbReference>
<dbReference type="NCBIfam" id="TIGR00468">
    <property type="entry name" value="pheS"/>
    <property type="match status" value="1"/>
</dbReference>
<evidence type="ECO:0000256" key="13">
    <source>
        <dbReference type="ARBA" id="ARBA00022741"/>
    </source>
</evidence>
<feature type="binding site" description="axial binding residue" evidence="25">
    <location>
        <position position="780"/>
    </location>
    <ligand>
        <name>heme</name>
        <dbReference type="ChEBI" id="CHEBI:30413"/>
    </ligand>
    <ligandPart>
        <name>Fe</name>
        <dbReference type="ChEBI" id="CHEBI:18248"/>
    </ligandPart>
</feature>
<dbReference type="EC" id="6.1.1.20" evidence="7"/>
<evidence type="ECO:0000256" key="21">
    <source>
        <dbReference type="ARBA" id="ARBA00023136"/>
    </source>
</evidence>
<keyword evidence="11" id="KW-0812">Transmembrane</keyword>
<dbReference type="EMBL" id="CM007387">
    <property type="protein sequence ID" value="ONK62737.1"/>
    <property type="molecule type" value="Genomic_DNA"/>
</dbReference>
<evidence type="ECO:0000256" key="16">
    <source>
        <dbReference type="ARBA" id="ARBA00022917"/>
    </source>
</evidence>
<evidence type="ECO:0000256" key="12">
    <source>
        <dbReference type="ARBA" id="ARBA00022723"/>
    </source>
</evidence>
<dbReference type="GO" id="GO:0000049">
    <property type="term" value="F:tRNA binding"/>
    <property type="evidence" value="ECO:0007669"/>
    <property type="project" value="InterPro"/>
</dbReference>
<reference evidence="28" key="1">
    <citation type="journal article" date="2017" name="Nat. Commun.">
        <title>The asparagus genome sheds light on the origin and evolution of a young Y chromosome.</title>
        <authorList>
            <person name="Harkess A."/>
            <person name="Zhou J."/>
            <person name="Xu C."/>
            <person name="Bowers J.E."/>
            <person name="Van der Hulst R."/>
            <person name="Ayyampalayam S."/>
            <person name="Mercati F."/>
            <person name="Riccardi P."/>
            <person name="McKain M.R."/>
            <person name="Kakrana A."/>
            <person name="Tang H."/>
            <person name="Ray J."/>
            <person name="Groenendijk J."/>
            <person name="Arikit S."/>
            <person name="Mathioni S.M."/>
            <person name="Nakano M."/>
            <person name="Shan H."/>
            <person name="Telgmann-Rauber A."/>
            <person name="Kanno A."/>
            <person name="Yue Z."/>
            <person name="Chen H."/>
            <person name="Li W."/>
            <person name="Chen Y."/>
            <person name="Xu X."/>
            <person name="Zhang Y."/>
            <person name="Luo S."/>
            <person name="Chen H."/>
            <person name="Gao J."/>
            <person name="Mao Z."/>
            <person name="Pires J.C."/>
            <person name="Luo M."/>
            <person name="Kudrna D."/>
            <person name="Wing R.A."/>
            <person name="Meyers B.C."/>
            <person name="Yi K."/>
            <person name="Kong H."/>
            <person name="Lavrijsen P."/>
            <person name="Sunseri F."/>
            <person name="Falavigna A."/>
            <person name="Ye Y."/>
            <person name="Leebens-Mack J.H."/>
            <person name="Chen G."/>
        </authorList>
    </citation>
    <scope>NUCLEOTIDE SEQUENCE [LARGE SCALE GENOMIC DNA]</scope>
    <source>
        <strain evidence="28">cv. DH0086</strain>
    </source>
</reference>
<dbReference type="InterPro" id="IPR045864">
    <property type="entry name" value="aa-tRNA-synth_II/BPL/LPL"/>
</dbReference>
<dbReference type="Pfam" id="PF00067">
    <property type="entry name" value="p450"/>
    <property type="match status" value="1"/>
</dbReference>
<evidence type="ECO:0000313" key="28">
    <source>
        <dbReference type="Proteomes" id="UP000243459"/>
    </source>
</evidence>
<keyword evidence="12 25" id="KW-0479">Metal-binding</keyword>
<dbReference type="Gramene" id="ONK62737">
    <property type="protein sequence ID" value="ONK62737"/>
    <property type="gene ID" value="A4U43_C07F7600"/>
</dbReference>
<evidence type="ECO:0000256" key="14">
    <source>
        <dbReference type="ARBA" id="ARBA00022840"/>
    </source>
</evidence>
<comment type="cofactor">
    <cofactor evidence="25">
        <name>heme</name>
        <dbReference type="ChEBI" id="CHEBI:30413"/>
    </cofactor>
</comment>
<dbReference type="GO" id="GO:0005524">
    <property type="term" value="F:ATP binding"/>
    <property type="evidence" value="ECO:0007669"/>
    <property type="project" value="UniProtKB-KW"/>
</dbReference>
<organism evidence="27 28">
    <name type="scientific">Asparagus officinalis</name>
    <name type="common">Garden asparagus</name>
    <dbReference type="NCBI Taxonomy" id="4686"/>
    <lineage>
        <taxon>Eukaryota</taxon>
        <taxon>Viridiplantae</taxon>
        <taxon>Streptophyta</taxon>
        <taxon>Embryophyta</taxon>
        <taxon>Tracheophyta</taxon>
        <taxon>Spermatophyta</taxon>
        <taxon>Magnoliopsida</taxon>
        <taxon>Liliopsida</taxon>
        <taxon>Asparagales</taxon>
        <taxon>Asparagaceae</taxon>
        <taxon>Asparagoideae</taxon>
        <taxon>Asparagus</taxon>
    </lineage>
</organism>
<evidence type="ECO:0000256" key="23">
    <source>
        <dbReference type="ARBA" id="ARBA00030612"/>
    </source>
</evidence>
<keyword evidence="10 25" id="KW-0349">Heme</keyword>
<keyword evidence="9" id="KW-0436">Ligase</keyword>
<dbReference type="GO" id="GO:0016020">
    <property type="term" value="C:membrane"/>
    <property type="evidence" value="ECO:0007669"/>
    <property type="project" value="UniProtKB-SubCell"/>
</dbReference>
<comment type="cofactor">
    <cofactor evidence="1">
        <name>Mg(2+)</name>
        <dbReference type="ChEBI" id="CHEBI:18420"/>
    </cofactor>
</comment>
<dbReference type="PROSITE" id="PS00086">
    <property type="entry name" value="CYTOCHROME_P450"/>
    <property type="match status" value="1"/>
</dbReference>
<dbReference type="GO" id="GO:0005506">
    <property type="term" value="F:iron ion binding"/>
    <property type="evidence" value="ECO:0007669"/>
    <property type="project" value="InterPro"/>
</dbReference>
<evidence type="ECO:0000256" key="9">
    <source>
        <dbReference type="ARBA" id="ARBA00022598"/>
    </source>
</evidence>
<dbReference type="Gene3D" id="1.10.10.2330">
    <property type="match status" value="1"/>
</dbReference>
<evidence type="ECO:0000256" key="11">
    <source>
        <dbReference type="ARBA" id="ARBA00022692"/>
    </source>
</evidence>
<keyword evidence="18" id="KW-0560">Oxidoreductase</keyword>
<dbReference type="InterPro" id="IPR001128">
    <property type="entry name" value="Cyt_P450"/>
</dbReference>
<evidence type="ECO:0000256" key="5">
    <source>
        <dbReference type="ARBA" id="ARBA00010617"/>
    </source>
</evidence>
<dbReference type="GO" id="GO:0004497">
    <property type="term" value="F:monooxygenase activity"/>
    <property type="evidence" value="ECO:0007669"/>
    <property type="project" value="UniProtKB-KW"/>
</dbReference>
<keyword evidence="15" id="KW-0460">Magnesium</keyword>
<keyword evidence="8" id="KW-0963">Cytoplasm</keyword>
<sequence>MAAEDSDAKTKAERSILGFLRSNDVIADSHQFASSIGIGHGELESVIKSLSAFQFIESQDVKKDKWLLTEEAKLYALNGSPEAQVFSAVPPEGIPRAELEKKVGSQIFKIGSSQAVKNKWVEIGKQLVSRKVENVEDTLKDLLKSIEDGKVREAIQNIFLQMGFEEMPTNNFVESSFWNFDALFQPQQHPARDSHDTFFLKVPSTTRELPEDYLEKVKQVHEIGGYGSMGYRYKWKREEAEKNLLRTHTTAVSTRMLYLLAQKKPFTPKRYYSIDRVFRNEAVDRTHLAEFHQIEGLICDRNLTLGHLIGVLNDFFASLGMKKLRFKPAYNPYTEPSMEIFSYHEGLDKWVEVGNSGMFRPEMLRTMGFPEDVSVIAWGLSLERPTMILYGINNIRDLFGPKVDFNIIKNSKICRLGPVFSYSMRNVPFLHVSHPELVGDMSLCLSLDLGKSTYMKKTQEPLFGHSIIKSNGKAWSDQRKMIAPEFFLDKVKGMVDLMVESARPLIESWESKIQHEKGLSEIKVDEDLRNYSADVISRACFGSSYSEGKEIFSKLRALKIALSKRNLLVEIGGLRYLPTRRNREVWRLNKEVRSLILKLIKDGGGEGCASEKGLLQAILQTPGDSKNADDFVVDNCKTIYIAGHETVAVTAVWCLLMLSIHPEWQKRARDEVVEVCNGRPPTANSLQKMKTLTMVIQETLRLYPPTGLLARETLQDMDFGGIHIPKGVNISIPLATLHHDSSSWGTDVNEFKPERFAKGARSATQLPCMYAPFGIGRRTCLGQNFAMVELKIVLSLILSKFNFSLSPNYQHCPSMRLVVEPEFGVELLMERHDKDM</sequence>
<dbReference type="GO" id="GO:0020037">
    <property type="term" value="F:heme binding"/>
    <property type="evidence" value="ECO:0007669"/>
    <property type="project" value="InterPro"/>
</dbReference>
<dbReference type="Gene3D" id="1.10.630.10">
    <property type="entry name" value="Cytochrome P450"/>
    <property type="match status" value="1"/>
</dbReference>
<dbReference type="InterPro" id="IPR017972">
    <property type="entry name" value="Cyt_P450_CS"/>
</dbReference>
<dbReference type="InterPro" id="IPR040725">
    <property type="entry name" value="PheRS_DBD3"/>
</dbReference>
<dbReference type="Proteomes" id="UP000243459">
    <property type="component" value="Chromosome 7"/>
</dbReference>
<dbReference type="GO" id="GO:0005737">
    <property type="term" value="C:cytoplasm"/>
    <property type="evidence" value="ECO:0007669"/>
    <property type="project" value="UniProtKB-SubCell"/>
</dbReference>
<keyword evidence="22" id="KW-0030">Aminoacyl-tRNA synthetase</keyword>
<keyword evidence="20" id="KW-0503">Monooxygenase</keyword>
<evidence type="ECO:0000256" key="15">
    <source>
        <dbReference type="ARBA" id="ARBA00022842"/>
    </source>
</evidence>
<comment type="similarity">
    <text evidence="4">Belongs to the class-II aminoacyl-tRNA synthetase family. Phe-tRNA synthetase alpha subunit type 2 subfamily.</text>
</comment>
<keyword evidence="19 25" id="KW-0408">Iron</keyword>
<keyword evidence="21" id="KW-0472">Membrane</keyword>
<dbReference type="GO" id="GO:0006629">
    <property type="term" value="P:lipid metabolic process"/>
    <property type="evidence" value="ECO:0007669"/>
    <property type="project" value="UniProtKB-ARBA"/>
</dbReference>
<evidence type="ECO:0000256" key="24">
    <source>
        <dbReference type="ARBA" id="ARBA00049255"/>
    </source>
</evidence>
<evidence type="ECO:0000256" key="1">
    <source>
        <dbReference type="ARBA" id="ARBA00001946"/>
    </source>
</evidence>
<evidence type="ECO:0000256" key="3">
    <source>
        <dbReference type="ARBA" id="ARBA00004496"/>
    </source>
</evidence>
<evidence type="ECO:0000256" key="20">
    <source>
        <dbReference type="ARBA" id="ARBA00023033"/>
    </source>
</evidence>
<evidence type="ECO:0000313" key="27">
    <source>
        <dbReference type="EMBL" id="ONK62737.1"/>
    </source>
</evidence>
<dbReference type="InterPro" id="IPR002401">
    <property type="entry name" value="Cyt_P450_E_grp-I"/>
</dbReference>
<dbReference type="SUPFAM" id="SSF55681">
    <property type="entry name" value="Class II aaRS and biotin synthetases"/>
    <property type="match status" value="1"/>
</dbReference>
<comment type="catalytic activity">
    <reaction evidence="24">
        <text>tRNA(Phe) + L-phenylalanine + ATP = L-phenylalanyl-tRNA(Phe) + AMP + diphosphate + H(+)</text>
        <dbReference type="Rhea" id="RHEA:19413"/>
        <dbReference type="Rhea" id="RHEA-COMP:9668"/>
        <dbReference type="Rhea" id="RHEA-COMP:9699"/>
        <dbReference type="ChEBI" id="CHEBI:15378"/>
        <dbReference type="ChEBI" id="CHEBI:30616"/>
        <dbReference type="ChEBI" id="CHEBI:33019"/>
        <dbReference type="ChEBI" id="CHEBI:58095"/>
        <dbReference type="ChEBI" id="CHEBI:78442"/>
        <dbReference type="ChEBI" id="CHEBI:78531"/>
        <dbReference type="ChEBI" id="CHEBI:456215"/>
        <dbReference type="EC" id="6.1.1.20"/>
    </reaction>
</comment>
<proteinExistence type="inferred from homology"/>
<dbReference type="PANTHER" id="PTHR24282">
    <property type="entry name" value="CYTOCHROME P450 FAMILY MEMBER"/>
    <property type="match status" value="1"/>
</dbReference>
<keyword evidence="17" id="KW-1133">Transmembrane helix</keyword>
<dbReference type="InterPro" id="IPR006195">
    <property type="entry name" value="aa-tRNA-synth_II"/>
</dbReference>
<keyword evidence="14" id="KW-0067">ATP-binding</keyword>
<dbReference type="PRINTS" id="PR00385">
    <property type="entry name" value="P450"/>
</dbReference>
<dbReference type="Gene3D" id="3.30.1370.240">
    <property type="match status" value="1"/>
</dbReference>
<dbReference type="Gene3D" id="3.30.930.10">
    <property type="entry name" value="Bira Bifunctional Protein, Domain 2"/>
    <property type="match status" value="1"/>
</dbReference>
<comment type="similarity">
    <text evidence="5">Belongs to the cytochrome P450 family.</text>
</comment>
<comment type="subcellular location">
    <subcellularLocation>
        <location evidence="3">Cytoplasm</location>
    </subcellularLocation>
    <subcellularLocation>
        <location evidence="2">Membrane</location>
    </subcellularLocation>
</comment>
<evidence type="ECO:0000256" key="17">
    <source>
        <dbReference type="ARBA" id="ARBA00022989"/>
    </source>
</evidence>
<dbReference type="InterPro" id="IPR002319">
    <property type="entry name" value="Phenylalanyl-tRNA_Synthase"/>
</dbReference>
<accession>A0A5P1EC11</accession>
<dbReference type="NCBIfam" id="NF003210">
    <property type="entry name" value="PRK04172.1"/>
    <property type="match status" value="1"/>
</dbReference>
<evidence type="ECO:0000256" key="7">
    <source>
        <dbReference type="ARBA" id="ARBA00012814"/>
    </source>
</evidence>
<evidence type="ECO:0000256" key="2">
    <source>
        <dbReference type="ARBA" id="ARBA00004370"/>
    </source>
</evidence>
<dbReference type="FunFam" id="3.30.930.10:FF:000033">
    <property type="entry name" value="Phenylalanine--tRNA ligase alpha subunit"/>
    <property type="match status" value="1"/>
</dbReference>
<keyword evidence="28" id="KW-1185">Reference proteome</keyword>
<dbReference type="Pfam" id="PF18553">
    <property type="entry name" value="PheRS_DBD3"/>
    <property type="match status" value="1"/>
</dbReference>
<evidence type="ECO:0000256" key="18">
    <source>
        <dbReference type="ARBA" id="ARBA00023002"/>
    </source>
</evidence>
<name>A0A5P1EC11_ASPOF</name>
<feature type="domain" description="Aminoacyl-transfer RNA synthetases class-II family profile" evidence="26">
    <location>
        <begin position="150"/>
        <end position="401"/>
    </location>
</feature>